<feature type="transmembrane region" description="Helical" evidence="1">
    <location>
        <begin position="29"/>
        <end position="46"/>
    </location>
</feature>
<proteinExistence type="predicted"/>
<dbReference type="RefSeq" id="WP_211801288.1">
    <property type="nucleotide sequence ID" value="NZ_JAGSCS010000010.1"/>
</dbReference>
<keyword evidence="1" id="KW-1133">Transmembrane helix</keyword>
<keyword evidence="1" id="KW-0472">Membrane</keyword>
<name>A0A941HR98_9CLOT</name>
<comment type="caution">
    <text evidence="2">The sequence shown here is derived from an EMBL/GenBank/DDBJ whole genome shotgun (WGS) entry which is preliminary data.</text>
</comment>
<evidence type="ECO:0000313" key="3">
    <source>
        <dbReference type="Proteomes" id="UP000675379"/>
    </source>
</evidence>
<evidence type="ECO:0008006" key="4">
    <source>
        <dbReference type="Google" id="ProtNLM"/>
    </source>
</evidence>
<reference evidence="2" key="1">
    <citation type="submission" date="2021-04" db="EMBL/GenBank/DDBJ databases">
        <title>Proteiniclasticum sedimins sp. nov., an obligate anaerobic bacterium isolated from anaerobic sludge.</title>
        <authorList>
            <person name="Liu J."/>
        </authorList>
    </citation>
    <scope>NUCLEOTIDE SEQUENCE</scope>
    <source>
        <strain evidence="2">BAD-10</strain>
    </source>
</reference>
<accession>A0A941HR98</accession>
<dbReference type="Pfam" id="PF05857">
    <property type="entry name" value="TraX"/>
    <property type="match status" value="1"/>
</dbReference>
<dbReference type="Proteomes" id="UP000675379">
    <property type="component" value="Unassembled WGS sequence"/>
</dbReference>
<keyword evidence="1" id="KW-0812">Transmembrane</keyword>
<feature type="transmembrane region" description="Helical" evidence="1">
    <location>
        <begin position="5"/>
        <end position="23"/>
    </location>
</feature>
<evidence type="ECO:0000256" key="1">
    <source>
        <dbReference type="SAM" id="Phobius"/>
    </source>
</evidence>
<keyword evidence="3" id="KW-1185">Reference proteome</keyword>
<evidence type="ECO:0000313" key="2">
    <source>
        <dbReference type="EMBL" id="MBR0576373.1"/>
    </source>
</evidence>
<dbReference type="EMBL" id="JAGSCS010000010">
    <property type="protein sequence ID" value="MBR0576373.1"/>
    <property type="molecule type" value="Genomic_DNA"/>
</dbReference>
<feature type="transmembrane region" description="Helical" evidence="1">
    <location>
        <begin position="196"/>
        <end position="215"/>
    </location>
</feature>
<feature type="transmembrane region" description="Helical" evidence="1">
    <location>
        <begin position="58"/>
        <end position="78"/>
    </location>
</feature>
<protein>
    <recommendedName>
        <fullName evidence="4">TraX protein</fullName>
    </recommendedName>
</protein>
<feature type="transmembrane region" description="Helical" evidence="1">
    <location>
        <begin position="84"/>
        <end position="102"/>
    </location>
</feature>
<sequence length="220" mass="24682">MNSFALKLLALITMIIDHVGAIFYPQYPVLRIIGRLAFPIYAYLLAEGYAHTKNLKSYGLRLLAFALISEIPFDYAFFGKLELTHQNIFFTLFLGLLAIWFIDTQNPKNMAVAFIGVILAIMASEYLHTDYGTLGILYIISFHMLKNTQGMEKLLLMTFLLAVLNFLLSGGLQNYSVLAAVFISLHDGTPGPRNKVLQYAFYAAYPVHLLVLFLLKGTGV</sequence>
<gene>
    <name evidence="2" type="ORF">KCG48_08460</name>
</gene>
<organism evidence="2 3">
    <name type="scientific">Proteiniclasticum sediminis</name>
    <dbReference type="NCBI Taxonomy" id="2804028"/>
    <lineage>
        <taxon>Bacteria</taxon>
        <taxon>Bacillati</taxon>
        <taxon>Bacillota</taxon>
        <taxon>Clostridia</taxon>
        <taxon>Eubacteriales</taxon>
        <taxon>Clostridiaceae</taxon>
        <taxon>Proteiniclasticum</taxon>
    </lineage>
</organism>
<dbReference type="InterPro" id="IPR008875">
    <property type="entry name" value="TraX"/>
</dbReference>
<dbReference type="AlphaFoldDB" id="A0A941HR98"/>
<feature type="transmembrane region" description="Helical" evidence="1">
    <location>
        <begin position="154"/>
        <end position="176"/>
    </location>
</feature>